<reference evidence="1" key="1">
    <citation type="journal article" date="2022" name="bioRxiv">
        <title>Sequencing and chromosome-scale assembly of the giantPleurodeles waltlgenome.</title>
        <authorList>
            <person name="Brown T."/>
            <person name="Elewa A."/>
            <person name="Iarovenko S."/>
            <person name="Subramanian E."/>
            <person name="Araus A.J."/>
            <person name="Petzold A."/>
            <person name="Susuki M."/>
            <person name="Suzuki K.-i.T."/>
            <person name="Hayashi T."/>
            <person name="Toyoda A."/>
            <person name="Oliveira C."/>
            <person name="Osipova E."/>
            <person name="Leigh N.D."/>
            <person name="Simon A."/>
            <person name="Yun M.H."/>
        </authorList>
    </citation>
    <scope>NUCLEOTIDE SEQUENCE</scope>
    <source>
        <strain evidence="1">20211129_DDA</strain>
        <tissue evidence="1">Liver</tissue>
    </source>
</reference>
<organism evidence="1 2">
    <name type="scientific">Pleurodeles waltl</name>
    <name type="common">Iberian ribbed newt</name>
    <dbReference type="NCBI Taxonomy" id="8319"/>
    <lineage>
        <taxon>Eukaryota</taxon>
        <taxon>Metazoa</taxon>
        <taxon>Chordata</taxon>
        <taxon>Craniata</taxon>
        <taxon>Vertebrata</taxon>
        <taxon>Euteleostomi</taxon>
        <taxon>Amphibia</taxon>
        <taxon>Batrachia</taxon>
        <taxon>Caudata</taxon>
        <taxon>Salamandroidea</taxon>
        <taxon>Salamandridae</taxon>
        <taxon>Pleurodelinae</taxon>
        <taxon>Pleurodeles</taxon>
    </lineage>
</organism>
<dbReference type="Proteomes" id="UP001066276">
    <property type="component" value="Chromosome 1_2"/>
</dbReference>
<protein>
    <submittedName>
        <fullName evidence="1">Uncharacterized protein</fullName>
    </submittedName>
</protein>
<evidence type="ECO:0000313" key="1">
    <source>
        <dbReference type="EMBL" id="KAJ1211064.1"/>
    </source>
</evidence>
<dbReference type="EMBL" id="JANPWB010000002">
    <property type="protein sequence ID" value="KAJ1211064.1"/>
    <property type="molecule type" value="Genomic_DNA"/>
</dbReference>
<keyword evidence="2" id="KW-1185">Reference proteome</keyword>
<accession>A0AAV7WDG2</accession>
<comment type="caution">
    <text evidence="1">The sequence shown here is derived from an EMBL/GenBank/DDBJ whole genome shotgun (WGS) entry which is preliminary data.</text>
</comment>
<evidence type="ECO:0000313" key="2">
    <source>
        <dbReference type="Proteomes" id="UP001066276"/>
    </source>
</evidence>
<gene>
    <name evidence="1" type="ORF">NDU88_006426</name>
</gene>
<dbReference type="AlphaFoldDB" id="A0AAV7WDG2"/>
<proteinExistence type="predicted"/>
<sequence>MKNRYDTVKATKLRVFCPGDLLRIKKRLFVKKGDTGFRRDAMLCISIVYDVECKARGGRTVECGTGWTEARDQRLAVGVKDALWVAPV</sequence>
<name>A0AAV7WDG2_PLEWA</name>